<dbReference type="AlphaFoldDB" id="A0AAN6G5V7"/>
<dbReference type="EMBL" id="JAPDMQ010000596">
    <property type="protein sequence ID" value="KAK0522317.1"/>
    <property type="molecule type" value="Genomic_DNA"/>
</dbReference>
<gene>
    <name evidence="2" type="ORF">OC842_006499</name>
</gene>
<name>A0AAN6G5V7_9BASI</name>
<dbReference type="Proteomes" id="UP001176521">
    <property type="component" value="Unassembled WGS sequence"/>
</dbReference>
<proteinExistence type="predicted"/>
<evidence type="ECO:0000256" key="1">
    <source>
        <dbReference type="SAM" id="MobiDB-lite"/>
    </source>
</evidence>
<evidence type="ECO:0000313" key="3">
    <source>
        <dbReference type="Proteomes" id="UP001176521"/>
    </source>
</evidence>
<sequence length="161" mass="17981">MHVDMRRLLGKKTAQGLVELRREAQQIPDVQHKRKDVDPTSPMDLEDMASPLLNVLMGLFKLHTSDFGPGTDALRFIRRQPAASGSAGERMLYQSVQPSSHCMGQCSSRISLLYHHCAWDIYYGLDSIFVGKVPGTPTDVWLSATAVRDGSARGRRLRRTS</sequence>
<protein>
    <submittedName>
        <fullName evidence="2">Uncharacterized protein</fullName>
    </submittedName>
</protein>
<reference evidence="2" key="1">
    <citation type="journal article" date="2023" name="PhytoFront">
        <title>Draft Genome Resources of Seven Strains of Tilletia horrida, Causal Agent of Kernel Smut of Rice.</title>
        <authorList>
            <person name="Khanal S."/>
            <person name="Antony Babu S."/>
            <person name="Zhou X.G."/>
        </authorList>
    </citation>
    <scope>NUCLEOTIDE SEQUENCE</scope>
    <source>
        <strain evidence="2">TX3</strain>
    </source>
</reference>
<evidence type="ECO:0000313" key="2">
    <source>
        <dbReference type="EMBL" id="KAK0522317.1"/>
    </source>
</evidence>
<accession>A0AAN6G5V7</accession>
<comment type="caution">
    <text evidence="2">The sequence shown here is derived from an EMBL/GenBank/DDBJ whole genome shotgun (WGS) entry which is preliminary data.</text>
</comment>
<feature type="region of interest" description="Disordered" evidence="1">
    <location>
        <begin position="22"/>
        <end position="42"/>
    </location>
</feature>
<keyword evidence="3" id="KW-1185">Reference proteome</keyword>
<organism evidence="2 3">
    <name type="scientific">Tilletia horrida</name>
    <dbReference type="NCBI Taxonomy" id="155126"/>
    <lineage>
        <taxon>Eukaryota</taxon>
        <taxon>Fungi</taxon>
        <taxon>Dikarya</taxon>
        <taxon>Basidiomycota</taxon>
        <taxon>Ustilaginomycotina</taxon>
        <taxon>Exobasidiomycetes</taxon>
        <taxon>Tilletiales</taxon>
        <taxon>Tilletiaceae</taxon>
        <taxon>Tilletia</taxon>
    </lineage>
</organism>